<dbReference type="GO" id="GO:0004719">
    <property type="term" value="F:protein-L-isoaspartate (D-aspartate) O-methyltransferase activity"/>
    <property type="evidence" value="ECO:0007669"/>
    <property type="project" value="UniProtKB-UniRule"/>
</dbReference>
<accession>A0A944QTW6</accession>
<evidence type="ECO:0000313" key="9">
    <source>
        <dbReference type="Proteomes" id="UP000770889"/>
    </source>
</evidence>
<comment type="similarity">
    <text evidence="2 7">Belongs to the methyltransferase superfamily. L-isoaspartyl/D-aspartyl protein methyltransferase family.</text>
</comment>
<dbReference type="PROSITE" id="PS01279">
    <property type="entry name" value="PCMT"/>
    <property type="match status" value="1"/>
</dbReference>
<evidence type="ECO:0000256" key="3">
    <source>
        <dbReference type="ARBA" id="ARBA00022490"/>
    </source>
</evidence>
<proteinExistence type="inferred from homology"/>
<gene>
    <name evidence="7" type="primary">pcm</name>
    <name evidence="8" type="ORF">KME65_04515</name>
</gene>
<evidence type="ECO:0000256" key="2">
    <source>
        <dbReference type="ARBA" id="ARBA00005369"/>
    </source>
</evidence>
<dbReference type="FunFam" id="3.40.50.150:FF:000010">
    <property type="entry name" value="Protein-L-isoaspartate O-methyltransferase"/>
    <property type="match status" value="1"/>
</dbReference>
<evidence type="ECO:0000256" key="7">
    <source>
        <dbReference type="HAMAP-Rule" id="MF_00090"/>
    </source>
</evidence>
<feature type="active site" evidence="7">
    <location>
        <position position="61"/>
    </location>
</feature>
<comment type="function">
    <text evidence="7">Catalyzes the methyl esterification of L-isoaspartyl residues in peptides and proteins that result from spontaneous decomposition of normal L-aspartyl and L-asparaginyl residues. It plays a role in the repair and/or degradation of damaged proteins.</text>
</comment>
<dbReference type="NCBIfam" id="TIGR00080">
    <property type="entry name" value="pimt"/>
    <property type="match status" value="1"/>
</dbReference>
<sequence length="211" mass="23608">MVRLIEQDVRETSSYLDKRQLDSGIMKVLAEVPRHQFVPADIRSRAYENRPLPIGYGQTISQPYIVAIMTDLIAPRPGHKALEIGTGSGYQAAVLSHLVEKVYTMEIVEPLGEQATERLKRLGYDNIEVAIADGYYGWKEHAPFDIIIVTAAASHIPPPLIEQLKPGGKMIIPVGSRFMTQQLLLVDKDDDEEVTVRQILPVRFVPLTGEH</sequence>
<dbReference type="NCBIfam" id="NF001453">
    <property type="entry name" value="PRK00312.1"/>
    <property type="match status" value="1"/>
</dbReference>
<dbReference type="InterPro" id="IPR000682">
    <property type="entry name" value="PCMT"/>
</dbReference>
<name>A0A944QTW6_9GAMM</name>
<dbReference type="Proteomes" id="UP000770889">
    <property type="component" value="Unassembled WGS sequence"/>
</dbReference>
<dbReference type="SUPFAM" id="SSF53335">
    <property type="entry name" value="S-adenosyl-L-methionine-dependent methyltransferases"/>
    <property type="match status" value="1"/>
</dbReference>
<dbReference type="GO" id="GO:0030091">
    <property type="term" value="P:protein repair"/>
    <property type="evidence" value="ECO:0007669"/>
    <property type="project" value="UniProtKB-UniRule"/>
</dbReference>
<protein>
    <recommendedName>
        <fullName evidence="7">Protein-L-isoaspartate O-methyltransferase</fullName>
        <ecNumber evidence="7">2.1.1.77</ecNumber>
    </recommendedName>
    <alternativeName>
        <fullName evidence="7">L-isoaspartyl protein carboxyl methyltransferase</fullName>
    </alternativeName>
    <alternativeName>
        <fullName evidence="7">Protein L-isoaspartyl methyltransferase</fullName>
    </alternativeName>
    <alternativeName>
        <fullName evidence="7">Protein-beta-aspartate methyltransferase</fullName>
        <shortName evidence="7">PIMT</shortName>
    </alternativeName>
</protein>
<dbReference type="EMBL" id="JAHHGM010000003">
    <property type="protein sequence ID" value="MBT2988205.1"/>
    <property type="molecule type" value="Genomic_DNA"/>
</dbReference>
<keyword evidence="6 7" id="KW-0949">S-adenosyl-L-methionine</keyword>
<dbReference type="GO" id="GO:0032259">
    <property type="term" value="P:methylation"/>
    <property type="evidence" value="ECO:0007669"/>
    <property type="project" value="UniProtKB-KW"/>
</dbReference>
<dbReference type="PANTHER" id="PTHR11579">
    <property type="entry name" value="PROTEIN-L-ISOASPARTATE O-METHYLTRANSFERASE"/>
    <property type="match status" value="1"/>
</dbReference>
<dbReference type="PANTHER" id="PTHR11579:SF0">
    <property type="entry name" value="PROTEIN-L-ISOASPARTATE(D-ASPARTATE) O-METHYLTRANSFERASE"/>
    <property type="match status" value="1"/>
</dbReference>
<dbReference type="GO" id="GO:0005737">
    <property type="term" value="C:cytoplasm"/>
    <property type="evidence" value="ECO:0007669"/>
    <property type="project" value="UniProtKB-SubCell"/>
</dbReference>
<evidence type="ECO:0000256" key="5">
    <source>
        <dbReference type="ARBA" id="ARBA00022679"/>
    </source>
</evidence>
<comment type="subcellular location">
    <subcellularLocation>
        <location evidence="1 7">Cytoplasm</location>
    </subcellularLocation>
</comment>
<dbReference type="InterPro" id="IPR029063">
    <property type="entry name" value="SAM-dependent_MTases_sf"/>
</dbReference>
<comment type="catalytic activity">
    <reaction evidence="7">
        <text>[protein]-L-isoaspartate + S-adenosyl-L-methionine = [protein]-L-isoaspartate alpha-methyl ester + S-adenosyl-L-homocysteine</text>
        <dbReference type="Rhea" id="RHEA:12705"/>
        <dbReference type="Rhea" id="RHEA-COMP:12143"/>
        <dbReference type="Rhea" id="RHEA-COMP:12144"/>
        <dbReference type="ChEBI" id="CHEBI:57856"/>
        <dbReference type="ChEBI" id="CHEBI:59789"/>
        <dbReference type="ChEBI" id="CHEBI:90596"/>
        <dbReference type="ChEBI" id="CHEBI:90598"/>
        <dbReference type="EC" id="2.1.1.77"/>
    </reaction>
</comment>
<keyword evidence="3 7" id="KW-0963">Cytoplasm</keyword>
<evidence type="ECO:0000256" key="6">
    <source>
        <dbReference type="ARBA" id="ARBA00022691"/>
    </source>
</evidence>
<dbReference type="Gene3D" id="3.40.50.150">
    <property type="entry name" value="Vaccinia Virus protein VP39"/>
    <property type="match status" value="1"/>
</dbReference>
<keyword evidence="5 7" id="KW-0808">Transferase</keyword>
<reference evidence="8 9" key="1">
    <citation type="submission" date="2021-05" db="EMBL/GenBank/DDBJ databases">
        <title>Genetic and Functional Diversity in Clade A Lucinid endosymbionts from the Bahamas.</title>
        <authorList>
            <person name="Giani N.M."/>
            <person name="Engel A.S."/>
            <person name="Campbell B.J."/>
        </authorList>
    </citation>
    <scope>NUCLEOTIDE SEQUENCE [LARGE SCALE GENOMIC DNA]</scope>
    <source>
        <strain evidence="8">LUC16012Gg_MoonRockCtena</strain>
    </source>
</reference>
<keyword evidence="4 7" id="KW-0489">Methyltransferase</keyword>
<evidence type="ECO:0000313" key="8">
    <source>
        <dbReference type="EMBL" id="MBT2988205.1"/>
    </source>
</evidence>
<organism evidence="8 9">
    <name type="scientific">Candidatus Thiodiazotropha taylori</name>
    <dbReference type="NCBI Taxonomy" id="2792791"/>
    <lineage>
        <taxon>Bacteria</taxon>
        <taxon>Pseudomonadati</taxon>
        <taxon>Pseudomonadota</taxon>
        <taxon>Gammaproteobacteria</taxon>
        <taxon>Chromatiales</taxon>
        <taxon>Sedimenticolaceae</taxon>
        <taxon>Candidatus Thiodiazotropha</taxon>
    </lineage>
</organism>
<dbReference type="Pfam" id="PF01135">
    <property type="entry name" value="PCMT"/>
    <property type="match status" value="1"/>
</dbReference>
<dbReference type="AlphaFoldDB" id="A0A944QTW6"/>
<evidence type="ECO:0000256" key="4">
    <source>
        <dbReference type="ARBA" id="ARBA00022603"/>
    </source>
</evidence>
<dbReference type="EC" id="2.1.1.77" evidence="7"/>
<comment type="caution">
    <text evidence="8">The sequence shown here is derived from an EMBL/GenBank/DDBJ whole genome shotgun (WGS) entry which is preliminary data.</text>
</comment>
<dbReference type="CDD" id="cd02440">
    <property type="entry name" value="AdoMet_MTases"/>
    <property type="match status" value="1"/>
</dbReference>
<evidence type="ECO:0000256" key="1">
    <source>
        <dbReference type="ARBA" id="ARBA00004496"/>
    </source>
</evidence>
<dbReference type="HAMAP" id="MF_00090">
    <property type="entry name" value="PIMT"/>
    <property type="match status" value="1"/>
</dbReference>